<keyword evidence="1" id="KW-1133">Transmembrane helix</keyword>
<evidence type="ECO:0000313" key="2">
    <source>
        <dbReference type="EMBL" id="KAL3314177.1"/>
    </source>
</evidence>
<evidence type="ECO:0000313" key="3">
    <source>
        <dbReference type="Proteomes" id="UP001626550"/>
    </source>
</evidence>
<gene>
    <name evidence="2" type="primary">DLEC1</name>
    <name evidence="2" type="ORF">Ciccas_007211</name>
</gene>
<name>A0ABD2Q3I4_9PLAT</name>
<dbReference type="AlphaFoldDB" id="A0ABD2Q3I4"/>
<proteinExistence type="predicted"/>
<dbReference type="InterPro" id="IPR033304">
    <property type="entry name" value="DLEC1"/>
</dbReference>
<dbReference type="EMBL" id="JBJKFK010001075">
    <property type="protein sequence ID" value="KAL3314177.1"/>
    <property type="molecule type" value="Genomic_DNA"/>
</dbReference>
<accession>A0ABD2Q3I4</accession>
<dbReference type="Gene3D" id="2.60.40.10">
    <property type="entry name" value="Immunoglobulins"/>
    <property type="match status" value="1"/>
</dbReference>
<comment type="caution">
    <text evidence="2">The sequence shown here is derived from an EMBL/GenBank/DDBJ whole genome shotgun (WGS) entry which is preliminary data.</text>
</comment>
<organism evidence="2 3">
    <name type="scientific">Cichlidogyrus casuarinus</name>
    <dbReference type="NCBI Taxonomy" id="1844966"/>
    <lineage>
        <taxon>Eukaryota</taxon>
        <taxon>Metazoa</taxon>
        <taxon>Spiralia</taxon>
        <taxon>Lophotrochozoa</taxon>
        <taxon>Platyhelminthes</taxon>
        <taxon>Monogenea</taxon>
        <taxon>Monopisthocotylea</taxon>
        <taxon>Dactylogyridea</taxon>
        <taxon>Ancyrocephalidae</taxon>
        <taxon>Cichlidogyrus</taxon>
    </lineage>
</organism>
<dbReference type="InterPro" id="IPR013783">
    <property type="entry name" value="Ig-like_fold"/>
</dbReference>
<keyword evidence="1" id="KW-0472">Membrane</keyword>
<evidence type="ECO:0000256" key="1">
    <source>
        <dbReference type="SAM" id="Phobius"/>
    </source>
</evidence>
<feature type="transmembrane region" description="Helical" evidence="1">
    <location>
        <begin position="23"/>
        <end position="44"/>
    </location>
</feature>
<keyword evidence="1" id="KW-0812">Transmembrane</keyword>
<keyword evidence="3" id="KW-1185">Reference proteome</keyword>
<protein>
    <submittedName>
        <fullName evidence="2">Deleted in lung and esophageal cancer protein 1</fullName>
    </submittedName>
</protein>
<dbReference type="PANTHER" id="PTHR46348">
    <property type="entry name" value="DELETED IN LUNG AND ESOPHAGEAL CANCER PROTEIN 1"/>
    <property type="match status" value="1"/>
</dbReference>
<sequence length="430" mass="48540">MFGVVTKYNTKLKLILPHFKAKLYHAAFGVLGFLAISLAFCLGLYSSWFQDRLAELLADSAGQYLASFLLLVVICPRRLVVVNPTDLDLSLEWVLRTCIKNPLNDRQSKMSEEIFKIEPPKVRIGARERIECSLHFGPLELGEFSAIFQGLVTPTQDDEDDWSVEFEPTENSSPVALELECRAQAHPIDITLETREVIFTEPLLVDTPTRRRVLMINKNHLFPLPFSWQVEDSSSNNFWVQSVALELYVSSPNTGKFKRRLICVTEVETVEPVSMSVEAGFRGAELCISECCLDFGMMRLGELKTVRFLLENRDPVPCKWRLELPSLGDGVNLEIKPTEGVITGLNSVKISAKLSIAQIMNLHEQIVFRTEANALSTMQITAVVHPSRVTCSVSQLVVENFFRRIPFNVHFFLVNEAFHEAQVDFISVGT</sequence>
<dbReference type="Proteomes" id="UP001626550">
    <property type="component" value="Unassembled WGS sequence"/>
</dbReference>
<reference evidence="2 3" key="1">
    <citation type="submission" date="2024-11" db="EMBL/GenBank/DDBJ databases">
        <title>Adaptive evolution of stress response genes in parasites aligns with host niche diversity.</title>
        <authorList>
            <person name="Hahn C."/>
            <person name="Resl P."/>
        </authorList>
    </citation>
    <scope>NUCLEOTIDE SEQUENCE [LARGE SCALE GENOMIC DNA]</scope>
    <source>
        <strain evidence="2">EGGRZ-B1_66</strain>
        <tissue evidence="2">Body</tissue>
    </source>
</reference>
<dbReference type="PANTHER" id="PTHR46348:SF1">
    <property type="entry name" value="DELETED IN LUNG AND ESOPHAGEAL CANCER PROTEIN 1"/>
    <property type="match status" value="1"/>
</dbReference>